<evidence type="ECO:0000313" key="1">
    <source>
        <dbReference type="EMBL" id="SFM41127.1"/>
    </source>
</evidence>
<sequence>MDINQSIMNEAMHGATNRRLQGLIEELDHEEIQQLFMDDQYMWLNQHKETFHLNKKLKDNLKEVTDKYKQLGEDYQALAAINNTAANYIAENGLEEDYLQYAKNAIKNE</sequence>
<dbReference type="Proteomes" id="UP000199668">
    <property type="component" value="Unassembled WGS sequence"/>
</dbReference>
<protein>
    <submittedName>
        <fullName evidence="1">Uncharacterized protein</fullName>
    </submittedName>
</protein>
<dbReference type="EMBL" id="FOTY01000045">
    <property type="protein sequence ID" value="SFM41127.1"/>
    <property type="molecule type" value="Genomic_DNA"/>
</dbReference>
<accession>A0A1I4QM57</accession>
<gene>
    <name evidence="1" type="ORF">SAMN04488054_1458</name>
</gene>
<organism evidence="1 2">
    <name type="scientific">Salibacterium qingdaonense</name>
    <dbReference type="NCBI Taxonomy" id="266892"/>
    <lineage>
        <taxon>Bacteria</taxon>
        <taxon>Bacillati</taxon>
        <taxon>Bacillota</taxon>
        <taxon>Bacilli</taxon>
        <taxon>Bacillales</taxon>
        <taxon>Bacillaceae</taxon>
    </lineage>
</organism>
<dbReference type="RefSeq" id="WP_090928783.1">
    <property type="nucleotide sequence ID" value="NZ_FOTY01000045.1"/>
</dbReference>
<evidence type="ECO:0000313" key="2">
    <source>
        <dbReference type="Proteomes" id="UP000199668"/>
    </source>
</evidence>
<name>A0A1I4QM57_9BACI</name>
<keyword evidence="2" id="KW-1185">Reference proteome</keyword>
<proteinExistence type="predicted"/>
<reference evidence="1 2" key="1">
    <citation type="submission" date="2016-10" db="EMBL/GenBank/DDBJ databases">
        <authorList>
            <person name="de Groot N.N."/>
        </authorList>
    </citation>
    <scope>NUCLEOTIDE SEQUENCE [LARGE SCALE GENOMIC DNA]</scope>
    <source>
        <strain evidence="1 2">CGMCC 1.6134</strain>
    </source>
</reference>
<dbReference type="AlphaFoldDB" id="A0A1I4QM57"/>